<feature type="binding site" evidence="15">
    <location>
        <position position="9"/>
    </location>
    <ligand>
        <name>Mg(2+)</name>
        <dbReference type="ChEBI" id="CHEBI:18420"/>
        <label>1</label>
    </ligand>
</feature>
<keyword evidence="5 15" id="KW-0479">Metal-binding</keyword>
<dbReference type="InterPro" id="IPR034747">
    <property type="entry name" value="EXOI_SH3"/>
</dbReference>
<evidence type="ECO:0000256" key="12">
    <source>
        <dbReference type="ARBA" id="ARBA00046792"/>
    </source>
</evidence>
<dbReference type="FunFam" id="3.30.1520.20:FF:000001">
    <property type="entry name" value="Exodeoxyribonuclease I"/>
    <property type="match status" value="1"/>
</dbReference>
<dbReference type="GO" id="GO:0046872">
    <property type="term" value="F:metal ion binding"/>
    <property type="evidence" value="ECO:0007669"/>
    <property type="project" value="UniProtKB-KW"/>
</dbReference>
<evidence type="ECO:0000256" key="7">
    <source>
        <dbReference type="ARBA" id="ARBA00022801"/>
    </source>
</evidence>
<dbReference type="Gene3D" id="3.30.420.10">
    <property type="entry name" value="Ribonuclease H-like superfamily/Ribonuclease H"/>
    <property type="match status" value="1"/>
</dbReference>
<comment type="cofactor">
    <cofactor evidence="15">
        <name>Mg(2+)</name>
        <dbReference type="ChEBI" id="CHEBI:18420"/>
    </cofactor>
    <text evidence="15">Binds 2 Mg(2+) ions per monomer.</text>
</comment>
<dbReference type="EMBL" id="CP033116">
    <property type="protein sequence ID" value="QFY57791.1"/>
    <property type="molecule type" value="Genomic_DNA"/>
</dbReference>
<comment type="subunit">
    <text evidence="12">Monomer. Interacts with ssb (via C-terminus); this interaction stimulates the exonuclease activity by recruiting the enzyme to its substrate.</text>
</comment>
<evidence type="ECO:0000313" key="21">
    <source>
        <dbReference type="Proteomes" id="UP000344571"/>
    </source>
</evidence>
<evidence type="ECO:0000256" key="1">
    <source>
        <dbReference type="ARBA" id="ARBA00000563"/>
    </source>
</evidence>
<keyword evidence="4 13" id="KW-0540">Nuclease</keyword>
<dbReference type="Proteomes" id="UP000243750">
    <property type="component" value="Unassembled WGS sequence"/>
</dbReference>
<dbReference type="GO" id="GO:0008310">
    <property type="term" value="F:single-stranded DNA 3'-5' DNA exonuclease activity"/>
    <property type="evidence" value="ECO:0007669"/>
    <property type="project" value="UniProtKB-EC"/>
</dbReference>
<evidence type="ECO:0000256" key="10">
    <source>
        <dbReference type="ARBA" id="ARBA00023125"/>
    </source>
</evidence>
<dbReference type="RefSeq" id="WP_096348216.1">
    <property type="nucleotide sequence ID" value="NZ_CP033116.1"/>
</dbReference>
<protein>
    <recommendedName>
        <fullName evidence="3 13">Exodeoxyribonuclease I</fullName>
        <ecNumber evidence="2 13">3.1.11.1</ecNumber>
    </recommendedName>
</protein>
<reference evidence="19 21" key="2">
    <citation type="submission" date="2018-10" db="EMBL/GenBank/DDBJ databases">
        <title>Complete genome sequence of Pseudomonas pelagia strain Kongs-67.</title>
        <authorList>
            <person name="Sinha R.K."/>
            <person name="Krishnan K."/>
        </authorList>
    </citation>
    <scope>NUCLEOTIDE SEQUENCE [LARGE SCALE GENOMIC DNA]</scope>
    <source>
        <strain evidence="19 21">Kongs-67</strain>
    </source>
</reference>
<dbReference type="SUPFAM" id="SSF53098">
    <property type="entry name" value="Ribonuclease H-like"/>
    <property type="match status" value="1"/>
</dbReference>
<gene>
    <name evidence="18" type="ORF">CO192_19600</name>
    <name evidence="19" type="ORF">EAO82_16315</name>
</gene>
<evidence type="ECO:0000256" key="13">
    <source>
        <dbReference type="PIRNR" id="PIRNR000977"/>
    </source>
</evidence>
<evidence type="ECO:0000256" key="8">
    <source>
        <dbReference type="ARBA" id="ARBA00022839"/>
    </source>
</evidence>
<dbReference type="InterPro" id="IPR023607">
    <property type="entry name" value="Exodeoxyribonuclease_I"/>
</dbReference>
<evidence type="ECO:0000256" key="2">
    <source>
        <dbReference type="ARBA" id="ARBA00012108"/>
    </source>
</evidence>
<evidence type="ECO:0000259" key="16">
    <source>
        <dbReference type="PROSITE" id="PS51784"/>
    </source>
</evidence>
<organism evidence="18 20">
    <name type="scientific">Halopseudomonas pelagia</name>
    <dbReference type="NCBI Taxonomy" id="553151"/>
    <lineage>
        <taxon>Bacteria</taxon>
        <taxon>Pseudomonadati</taxon>
        <taxon>Pseudomonadota</taxon>
        <taxon>Gammaproteobacteria</taxon>
        <taxon>Pseudomonadales</taxon>
        <taxon>Pseudomonadaceae</taxon>
        <taxon>Halopseudomonas</taxon>
    </lineage>
</organism>
<dbReference type="InterPro" id="IPR013620">
    <property type="entry name" value="Exonuc_1_SH3"/>
</dbReference>
<dbReference type="InterPro" id="IPR036397">
    <property type="entry name" value="RNaseH_sf"/>
</dbReference>
<dbReference type="NCBIfam" id="NF008746">
    <property type="entry name" value="PRK11779.1"/>
    <property type="match status" value="1"/>
</dbReference>
<evidence type="ECO:0000313" key="19">
    <source>
        <dbReference type="EMBL" id="QFY57791.1"/>
    </source>
</evidence>
<feature type="binding site" evidence="15">
    <location>
        <position position="11"/>
    </location>
    <ligand>
        <name>Mg(2+)</name>
        <dbReference type="ChEBI" id="CHEBI:18420"/>
        <label>2</label>
    </ligand>
</feature>
<evidence type="ECO:0000256" key="9">
    <source>
        <dbReference type="ARBA" id="ARBA00022842"/>
    </source>
</evidence>
<proteinExistence type="predicted"/>
<dbReference type="Proteomes" id="UP000344571">
    <property type="component" value="Chromosome"/>
</dbReference>
<evidence type="ECO:0000256" key="6">
    <source>
        <dbReference type="ARBA" id="ARBA00022763"/>
    </source>
</evidence>
<evidence type="ECO:0000256" key="14">
    <source>
        <dbReference type="PIRSR" id="PIRSR000977-1"/>
    </source>
</evidence>
<dbReference type="Pfam" id="PF00929">
    <property type="entry name" value="RNase_T"/>
    <property type="match status" value="1"/>
</dbReference>
<feature type="binding site" evidence="15">
    <location>
        <position position="178"/>
    </location>
    <ligand>
        <name>Mg(2+)</name>
        <dbReference type="ChEBI" id="CHEBI:18420"/>
        <label>2</label>
    </ligand>
</feature>
<dbReference type="Gene3D" id="1.20.1280.70">
    <property type="entry name" value="Exonuclease ExoI, domain 3"/>
    <property type="match status" value="1"/>
</dbReference>
<keyword evidence="11 13" id="KW-0234">DNA repair</keyword>
<dbReference type="EC" id="3.1.11.1" evidence="2 13"/>
<dbReference type="GO" id="GO:0006281">
    <property type="term" value="P:DNA repair"/>
    <property type="evidence" value="ECO:0007669"/>
    <property type="project" value="UniProtKB-KW"/>
</dbReference>
<keyword evidence="10" id="KW-0238">DNA-binding</keyword>
<dbReference type="AlphaFoldDB" id="A0AA92EM39"/>
<evidence type="ECO:0000256" key="4">
    <source>
        <dbReference type="ARBA" id="ARBA00022722"/>
    </source>
</evidence>
<feature type="domain" description="ExoI SH3-like" evidence="16">
    <location>
        <begin position="194"/>
        <end position="349"/>
    </location>
</feature>
<dbReference type="FunFam" id="3.30.420.10:FF:000033">
    <property type="entry name" value="Exodeoxyribonuclease I"/>
    <property type="match status" value="1"/>
</dbReference>
<keyword evidence="21" id="KW-1185">Reference proteome</keyword>
<dbReference type="Gene3D" id="3.30.1520.20">
    <property type="entry name" value="Exonuclease ExoI, domain 2"/>
    <property type="match status" value="1"/>
</dbReference>
<feature type="domain" description="ExoI C-terminal" evidence="17">
    <location>
        <begin position="354"/>
        <end position="475"/>
    </location>
</feature>
<evidence type="ECO:0000313" key="20">
    <source>
        <dbReference type="Proteomes" id="UP000243750"/>
    </source>
</evidence>
<feature type="binding site" evidence="14">
    <location>
        <position position="157"/>
    </location>
    <ligand>
        <name>substrate</name>
    </ligand>
</feature>
<evidence type="ECO:0000256" key="15">
    <source>
        <dbReference type="PIRSR" id="PIRSR000977-2"/>
    </source>
</evidence>
<evidence type="ECO:0000259" key="17">
    <source>
        <dbReference type="PROSITE" id="PS51785"/>
    </source>
</evidence>
<dbReference type="PROSITE" id="PS51785">
    <property type="entry name" value="EXOI_C"/>
    <property type="match status" value="1"/>
</dbReference>
<dbReference type="Pfam" id="PF08411">
    <property type="entry name" value="ExoI_SH3"/>
    <property type="match status" value="1"/>
</dbReference>
<name>A0AA92EM39_9GAMM</name>
<keyword evidence="8 13" id="KW-0269">Exonuclease</keyword>
<evidence type="ECO:0000256" key="5">
    <source>
        <dbReference type="ARBA" id="ARBA00022723"/>
    </source>
</evidence>
<feature type="binding site" evidence="14">
    <location>
        <position position="11"/>
    </location>
    <ligand>
        <name>substrate</name>
    </ligand>
</feature>
<comment type="catalytic activity">
    <reaction evidence="1 13">
        <text>Exonucleolytic cleavage in the 3'- to 5'-direction to yield nucleoside 5'-phosphates.</text>
        <dbReference type="EC" id="3.1.11.1"/>
    </reaction>
</comment>
<dbReference type="PIRSF" id="PIRSF000977">
    <property type="entry name" value="Exodeoxyribonuclease_I"/>
    <property type="match status" value="1"/>
</dbReference>
<dbReference type="InterPro" id="IPR058561">
    <property type="entry name" value="Exonuc_1_C"/>
</dbReference>
<dbReference type="SMART" id="SM00479">
    <property type="entry name" value="EXOIII"/>
    <property type="match status" value="1"/>
</dbReference>
<dbReference type="CDD" id="cd06138">
    <property type="entry name" value="ExoI_N"/>
    <property type="match status" value="1"/>
</dbReference>
<evidence type="ECO:0000256" key="3">
    <source>
        <dbReference type="ARBA" id="ARBA00019900"/>
    </source>
</evidence>
<reference evidence="18 20" key="1">
    <citation type="submission" date="2017-09" db="EMBL/GenBank/DDBJ databases">
        <title>Bacterial and phytoplankton interrelationship in Kongsfjorden, an Arctic fjord.</title>
        <authorList>
            <person name="Sinha R."/>
            <person name="Krishnan K."/>
        </authorList>
    </citation>
    <scope>NUCLEOTIDE SEQUENCE [LARGE SCALE GENOMIC DNA]</scope>
    <source>
        <strain evidence="18 20">58</strain>
    </source>
</reference>
<keyword evidence="7 13" id="KW-0378">Hydrolase</keyword>
<dbReference type="EMBL" id="NWMT01000248">
    <property type="protein sequence ID" value="PCC97476.1"/>
    <property type="molecule type" value="Genomic_DNA"/>
</dbReference>
<accession>A0AA92EM39</accession>
<dbReference type="PROSITE" id="PS51784">
    <property type="entry name" value="EXOI_SH3"/>
    <property type="match status" value="1"/>
</dbReference>
<dbReference type="GO" id="GO:0003677">
    <property type="term" value="F:DNA binding"/>
    <property type="evidence" value="ECO:0007669"/>
    <property type="project" value="UniProtKB-KW"/>
</dbReference>
<dbReference type="Pfam" id="PF26016">
    <property type="entry name" value="ExoI_C"/>
    <property type="match status" value="1"/>
</dbReference>
<evidence type="ECO:0000313" key="18">
    <source>
        <dbReference type="EMBL" id="PCC97476.1"/>
    </source>
</evidence>
<sequence>MSNTFFWYDFEATGIDPRRDRPLQVAGVRTDEDLNEIGEPLCIDCRLPEDVLPHPMACLITGIGPERASQGLPEAAFISQLHAQMAEPGTCSVGYNSLRYDDEMTRFTLYRNYHDPYAREWQGGNSRWDLLDALRAAHALRPDGIEWPQQEGFTSLRLELLTQANGIDHGQAHDALADVRATIAMARCLKLAQPRLFDYLLDLRSKQRVTALVDLQQVRPLVHVSGRFGRERQGLALVLPLGWHPQNKNALIVWDLAADPAMLMDMTAEQVRERLYTRREDLPEGEQRPGLKLVHINKCPVLADTKVLRAEDIQRLQLDMPTLLANAEKLGVWRTTGQSKLQAIYTAQAVAEPTQADPELQLYEGFIGDADRRILPLIREADGPMLAKTQWPLRDQRLVDMLLRYRARNFPASLNEAEQAQWQTYCRGRMSGELAGAPVTLQAFLQAAEEALTHCTDSGQQALLGSWKQFALTRCNALGVTAPSGVEG</sequence>
<keyword evidence="6 13" id="KW-0227">DNA damage</keyword>
<dbReference type="InterPro" id="IPR038649">
    <property type="entry name" value="EXOI_SH3_sf"/>
</dbReference>
<dbReference type="InterPro" id="IPR012337">
    <property type="entry name" value="RNaseH-like_sf"/>
</dbReference>
<dbReference type="InterPro" id="IPR013520">
    <property type="entry name" value="Ribonucl_H"/>
</dbReference>
<evidence type="ECO:0000256" key="11">
    <source>
        <dbReference type="ARBA" id="ARBA00023204"/>
    </source>
</evidence>
<keyword evidence="9 15" id="KW-0460">Magnesium</keyword>